<dbReference type="InterPro" id="IPR011047">
    <property type="entry name" value="Quinoprotein_ADH-like_sf"/>
</dbReference>
<evidence type="ECO:0008006" key="4">
    <source>
        <dbReference type="Google" id="ProtNLM"/>
    </source>
</evidence>
<proteinExistence type="predicted"/>
<dbReference type="SMART" id="SM00320">
    <property type="entry name" value="WD40"/>
    <property type="match status" value="4"/>
</dbReference>
<dbReference type="SUPFAM" id="SSF50978">
    <property type="entry name" value="WD40 repeat-like"/>
    <property type="match status" value="1"/>
</dbReference>
<reference evidence="2 3" key="1">
    <citation type="submission" date="2019-02" db="EMBL/GenBank/DDBJ databases">
        <title>Deep-cultivation of Planctomycetes and their phenomic and genomic characterization uncovers novel biology.</title>
        <authorList>
            <person name="Wiegand S."/>
            <person name="Jogler M."/>
            <person name="Boedeker C."/>
            <person name="Pinto D."/>
            <person name="Vollmers J."/>
            <person name="Rivas-Marin E."/>
            <person name="Kohn T."/>
            <person name="Peeters S.H."/>
            <person name="Heuer A."/>
            <person name="Rast P."/>
            <person name="Oberbeckmann S."/>
            <person name="Bunk B."/>
            <person name="Jeske O."/>
            <person name="Meyerdierks A."/>
            <person name="Storesund J.E."/>
            <person name="Kallscheuer N."/>
            <person name="Luecker S."/>
            <person name="Lage O.M."/>
            <person name="Pohl T."/>
            <person name="Merkel B.J."/>
            <person name="Hornburger P."/>
            <person name="Mueller R.-W."/>
            <person name="Bruemmer F."/>
            <person name="Labrenz M."/>
            <person name="Spormann A.M."/>
            <person name="Op Den Camp H."/>
            <person name="Overmann J."/>
            <person name="Amann R."/>
            <person name="Jetten M.S.M."/>
            <person name="Mascher T."/>
            <person name="Medema M.H."/>
            <person name="Devos D.P."/>
            <person name="Kaster A.-K."/>
            <person name="Ovreas L."/>
            <person name="Rohde M."/>
            <person name="Galperin M.Y."/>
            <person name="Jogler C."/>
        </authorList>
    </citation>
    <scope>NUCLEOTIDE SEQUENCE [LARGE SCALE GENOMIC DNA]</scope>
    <source>
        <strain evidence="2 3">Enr8</strain>
    </source>
</reference>
<dbReference type="Proteomes" id="UP000318878">
    <property type="component" value="Unassembled WGS sequence"/>
</dbReference>
<dbReference type="SUPFAM" id="SSF50998">
    <property type="entry name" value="Quinoprotein alcohol dehydrogenase-like"/>
    <property type="match status" value="1"/>
</dbReference>
<keyword evidence="1" id="KW-0732">Signal</keyword>
<dbReference type="InterPro" id="IPR036322">
    <property type="entry name" value="WD40_repeat_dom_sf"/>
</dbReference>
<dbReference type="Gene3D" id="2.130.10.10">
    <property type="entry name" value="YVTN repeat-like/Quinoprotein amine dehydrogenase"/>
    <property type="match status" value="3"/>
</dbReference>
<name>A0A5C5VMV1_9BACT</name>
<dbReference type="SUPFAM" id="SSF50960">
    <property type="entry name" value="TolB, C-terminal domain"/>
    <property type="match status" value="1"/>
</dbReference>
<dbReference type="OrthoDB" id="500858at2"/>
<dbReference type="InterPro" id="IPR001680">
    <property type="entry name" value="WD40_rpt"/>
</dbReference>
<dbReference type="PANTHER" id="PTHR19879">
    <property type="entry name" value="TRANSCRIPTION INITIATION FACTOR TFIID"/>
    <property type="match status" value="1"/>
</dbReference>
<dbReference type="AlphaFoldDB" id="A0A5C5VMV1"/>
<accession>A0A5C5VMV1</accession>
<dbReference type="EMBL" id="SJPF01000001">
    <property type="protein sequence ID" value="TWT39225.1"/>
    <property type="molecule type" value="Genomic_DNA"/>
</dbReference>
<sequence length="815" mass="89494" precursor="true">MFRTSILLGLFTLSPGVLTAQEVTPVAAEPIAPAAIVSLDAPLPQMQYSPDGQYVVLSRQQEPHDYYRPWSLRDNYLSLRRVDSGQEIACVRTGWREFRFSPDSQFFVWSDDRFCSVVDCASGHKIAQLQQRNIDGIEFLVSEANVMITSCYDARLPAERLCEVRILDRQTWDPVKIANVPHGVIANPLASRDGKYLTGFVPQSFVDPERGTLQISIWDALTGVPLPSPVLPLTEEPTMPSLAFAADNSGLSISQTGPETTQFWDIEQGAFDPTRTDVPVHRVLRPILPEIDTKNIARLSDRRLTISDPTTGKSIHEIQLAAALGDPFQAETGNATKILANELVALTLRRPLRGRLNLWDLSTNEVIETINLPHQVKKILLSDDAHTLVLLSEENAYPNSPDSRTYLSVWDWPTQTERFSLRDEAPCFLTMTISPDGKLLATASQSSSAAESAAANRAEVKLWELASGRELKTIQECSADSHCLAFSPDSKYLAIADCSDERNKKPSGQLGAMVRLWNLQTFACEQELRTPLGQKRHESLANVSTITFSADGEDVVLGGGDRRQPGGQLSLWNRSTGERKQVHSFHDRVERIWWSTSGKSLYMASSGLWELAYSQVDPPRPTPLAPYKNAIAQTLPTGSEVVMGNRAELDLFAAVRADERNYQSVVKLVIAGEETRWSLEQPIGGAPQSVQFTPDGSQLLEAGGAPAEFETRLYDAATGAIVSTLPHAGYIEFANDGAVAATIDSDAPQGVTLRESRSGAVIAHLPHPGAVAVAFSPQNDSLVSRSRVPSVKLRTFDFQPDSGKLFLPRAAKTIF</sequence>
<gene>
    <name evidence="2" type="ORF">Enr8_09210</name>
</gene>
<comment type="caution">
    <text evidence="2">The sequence shown here is derived from an EMBL/GenBank/DDBJ whole genome shotgun (WGS) entry which is preliminary data.</text>
</comment>
<dbReference type="InterPro" id="IPR015943">
    <property type="entry name" value="WD40/YVTN_repeat-like_dom_sf"/>
</dbReference>
<feature type="chain" id="PRO_5023146014" description="Translocation protein TolB" evidence="1">
    <location>
        <begin position="21"/>
        <end position="815"/>
    </location>
</feature>
<dbReference type="PANTHER" id="PTHR19879:SF9">
    <property type="entry name" value="TRANSCRIPTION INITIATION FACTOR TFIID SUBUNIT 5"/>
    <property type="match status" value="1"/>
</dbReference>
<organism evidence="2 3">
    <name type="scientific">Blastopirellula retiformator</name>
    <dbReference type="NCBI Taxonomy" id="2527970"/>
    <lineage>
        <taxon>Bacteria</taxon>
        <taxon>Pseudomonadati</taxon>
        <taxon>Planctomycetota</taxon>
        <taxon>Planctomycetia</taxon>
        <taxon>Pirellulales</taxon>
        <taxon>Pirellulaceae</taxon>
        <taxon>Blastopirellula</taxon>
    </lineage>
</organism>
<evidence type="ECO:0000313" key="3">
    <source>
        <dbReference type="Proteomes" id="UP000318878"/>
    </source>
</evidence>
<feature type="signal peptide" evidence="1">
    <location>
        <begin position="1"/>
        <end position="20"/>
    </location>
</feature>
<keyword evidence="3" id="KW-1185">Reference proteome</keyword>
<evidence type="ECO:0000256" key="1">
    <source>
        <dbReference type="SAM" id="SignalP"/>
    </source>
</evidence>
<dbReference type="RefSeq" id="WP_146429412.1">
    <property type="nucleotide sequence ID" value="NZ_SJPF01000001.1"/>
</dbReference>
<protein>
    <recommendedName>
        <fullName evidence="4">Translocation protein TolB</fullName>
    </recommendedName>
</protein>
<evidence type="ECO:0000313" key="2">
    <source>
        <dbReference type="EMBL" id="TWT39225.1"/>
    </source>
</evidence>